<feature type="chain" id="PRO_5045985270" evidence="1">
    <location>
        <begin position="20"/>
        <end position="209"/>
    </location>
</feature>
<protein>
    <submittedName>
        <fullName evidence="2">Uncharacterized protein</fullName>
    </submittedName>
</protein>
<organism evidence="2 3">
    <name type="scientific">Plutella xylostella</name>
    <name type="common">Diamondback moth</name>
    <name type="synonym">Plutella maculipennis</name>
    <dbReference type="NCBI Taxonomy" id="51655"/>
    <lineage>
        <taxon>Eukaryota</taxon>
        <taxon>Metazoa</taxon>
        <taxon>Ecdysozoa</taxon>
        <taxon>Arthropoda</taxon>
        <taxon>Hexapoda</taxon>
        <taxon>Insecta</taxon>
        <taxon>Pterygota</taxon>
        <taxon>Neoptera</taxon>
        <taxon>Endopterygota</taxon>
        <taxon>Lepidoptera</taxon>
        <taxon>Glossata</taxon>
        <taxon>Ditrysia</taxon>
        <taxon>Yponomeutoidea</taxon>
        <taxon>Plutellidae</taxon>
        <taxon>Plutella</taxon>
    </lineage>
</organism>
<name>A0ABQ7QG49_PLUXY</name>
<dbReference type="EMBL" id="JAHIBW010000015">
    <property type="protein sequence ID" value="KAG7304184.1"/>
    <property type="molecule type" value="Genomic_DNA"/>
</dbReference>
<dbReference type="Proteomes" id="UP000823941">
    <property type="component" value="Chromosome 15"/>
</dbReference>
<comment type="caution">
    <text evidence="2">The sequence shown here is derived from an EMBL/GenBank/DDBJ whole genome shotgun (WGS) entry which is preliminary data.</text>
</comment>
<sequence>MKTSVKLLVLIRFVCFSNAYDPSEYLDNDIPPNHRSFENDYDTGLGVLPEPSDQPPSEPLLPGHTLLRPTLGSLKSAVKFPQKYDDGYEGDRVRYSDFRRAPPRYMVESNRNNGLEKLLSKIWAPKTKGNTPFYYAQPLDSDVENGLQGVPSLEKSRYKVKSNRQTIENRNRLKNIMMLLSELVARTNTIKQLKVEMSDSGEEYPDVLA</sequence>
<reference evidence="2 3" key="1">
    <citation type="submission" date="2021-06" db="EMBL/GenBank/DDBJ databases">
        <title>A haploid diamondback moth (Plutella xylostella L.) genome assembly resolves 31 chromosomes and identifies a diamide resistance mutation.</title>
        <authorList>
            <person name="Ward C.M."/>
            <person name="Perry K.D."/>
            <person name="Baker G."/>
            <person name="Powis K."/>
            <person name="Heckel D.G."/>
            <person name="Baxter S.W."/>
        </authorList>
    </citation>
    <scope>NUCLEOTIDE SEQUENCE [LARGE SCALE GENOMIC DNA]</scope>
    <source>
        <strain evidence="2 3">LV</strain>
        <tissue evidence="2">Single pupa</tissue>
    </source>
</reference>
<evidence type="ECO:0000313" key="3">
    <source>
        <dbReference type="Proteomes" id="UP000823941"/>
    </source>
</evidence>
<keyword evidence="3" id="KW-1185">Reference proteome</keyword>
<feature type="signal peptide" evidence="1">
    <location>
        <begin position="1"/>
        <end position="19"/>
    </location>
</feature>
<keyword evidence="1" id="KW-0732">Signal</keyword>
<accession>A0ABQ7QG49</accession>
<gene>
    <name evidence="2" type="ORF">JYU34_011119</name>
</gene>
<evidence type="ECO:0000256" key="1">
    <source>
        <dbReference type="SAM" id="SignalP"/>
    </source>
</evidence>
<evidence type="ECO:0000313" key="2">
    <source>
        <dbReference type="EMBL" id="KAG7304184.1"/>
    </source>
</evidence>
<proteinExistence type="predicted"/>